<dbReference type="GeneID" id="26843022"/>
<dbReference type="PANTHER" id="PTHR19241">
    <property type="entry name" value="ATP-BINDING CASSETTE TRANSPORTER"/>
    <property type="match status" value="1"/>
</dbReference>
<dbReference type="OrthoDB" id="245989at2759"/>
<protein>
    <recommendedName>
        <fullName evidence="2">ABC transporter domain-containing protein</fullName>
    </recommendedName>
</protein>
<evidence type="ECO:0000313" key="4">
    <source>
        <dbReference type="Proteomes" id="UP000054251"/>
    </source>
</evidence>
<dbReference type="InterPro" id="IPR027417">
    <property type="entry name" value="P-loop_NTPase"/>
</dbReference>
<comment type="caution">
    <text evidence="3">The sequence shown here is derived from an EMBL/GenBank/DDBJ whole genome shotgun (WGS) entry which is preliminary data.</text>
</comment>
<dbReference type="InterPro" id="IPR003439">
    <property type="entry name" value="ABC_transporter-like_ATP-bd"/>
</dbReference>
<dbReference type="GO" id="GO:0005524">
    <property type="term" value="F:ATP binding"/>
    <property type="evidence" value="ECO:0007669"/>
    <property type="project" value="InterPro"/>
</dbReference>
<gene>
    <name evidence="3" type="ORF">AC631_06013</name>
</gene>
<dbReference type="Gene3D" id="3.40.50.300">
    <property type="entry name" value="P-loop containing nucleotide triphosphate hydrolases"/>
    <property type="match status" value="1"/>
</dbReference>
<sequence length="147" mass="16046">MGSSGAGKTTLLNCLSERVTTGVISDGVRMVNGHSLDSSFQRSIGYVQQQDLHLPTSTVREALRFSAQLRQPSSVSTKEKNDYVEYIIDLLDMFPYADALVGVAGEGLNVEQRKRLTIGVELVAKPKLLLFLDEPTSGLDSQTAWSI</sequence>
<name>A0A0V1PPQ9_9ASCO</name>
<dbReference type="AlphaFoldDB" id="A0A0V1PPQ9"/>
<reference evidence="3 4" key="1">
    <citation type="submission" date="2015-11" db="EMBL/GenBank/DDBJ databases">
        <title>The genome of Debaryomyces fabryi.</title>
        <authorList>
            <person name="Tafer H."/>
            <person name="Lopandic K."/>
        </authorList>
    </citation>
    <scope>NUCLEOTIDE SEQUENCE [LARGE SCALE GENOMIC DNA]</scope>
    <source>
        <strain evidence="3 4">CBS 789</strain>
    </source>
</reference>
<accession>A0A0V1PPQ9</accession>
<evidence type="ECO:0000259" key="2">
    <source>
        <dbReference type="Pfam" id="PF00005"/>
    </source>
</evidence>
<organism evidence="3 4">
    <name type="scientific">Debaryomyces fabryi</name>
    <dbReference type="NCBI Taxonomy" id="58627"/>
    <lineage>
        <taxon>Eukaryota</taxon>
        <taxon>Fungi</taxon>
        <taxon>Dikarya</taxon>
        <taxon>Ascomycota</taxon>
        <taxon>Saccharomycotina</taxon>
        <taxon>Pichiomycetes</taxon>
        <taxon>Debaryomycetaceae</taxon>
        <taxon>Debaryomyces</taxon>
    </lineage>
</organism>
<keyword evidence="1" id="KW-0813">Transport</keyword>
<feature type="domain" description="ABC transporter" evidence="2">
    <location>
        <begin position="1"/>
        <end position="137"/>
    </location>
</feature>
<keyword evidence="4" id="KW-1185">Reference proteome</keyword>
<evidence type="ECO:0000313" key="3">
    <source>
        <dbReference type="EMBL" id="KRZ98227.1"/>
    </source>
</evidence>
<evidence type="ECO:0000256" key="1">
    <source>
        <dbReference type="ARBA" id="ARBA00022448"/>
    </source>
</evidence>
<dbReference type="RefSeq" id="XP_015464330.1">
    <property type="nucleotide sequence ID" value="XM_015614842.1"/>
</dbReference>
<feature type="non-terminal residue" evidence="3">
    <location>
        <position position="147"/>
    </location>
</feature>
<dbReference type="SUPFAM" id="SSF52540">
    <property type="entry name" value="P-loop containing nucleoside triphosphate hydrolases"/>
    <property type="match status" value="1"/>
</dbReference>
<proteinExistence type="predicted"/>
<dbReference type="EMBL" id="LMYN01000474">
    <property type="protein sequence ID" value="KRZ98227.1"/>
    <property type="molecule type" value="Genomic_DNA"/>
</dbReference>
<dbReference type="GO" id="GO:0016887">
    <property type="term" value="F:ATP hydrolysis activity"/>
    <property type="evidence" value="ECO:0007669"/>
    <property type="project" value="InterPro"/>
</dbReference>
<dbReference type="Pfam" id="PF00005">
    <property type="entry name" value="ABC_tran"/>
    <property type="match status" value="1"/>
</dbReference>
<dbReference type="Proteomes" id="UP000054251">
    <property type="component" value="Unassembled WGS sequence"/>
</dbReference>